<organism evidence="2">
    <name type="scientific">Solanum chacoense</name>
    <name type="common">Chaco potato</name>
    <dbReference type="NCBI Taxonomy" id="4108"/>
    <lineage>
        <taxon>Eukaryota</taxon>
        <taxon>Viridiplantae</taxon>
        <taxon>Streptophyta</taxon>
        <taxon>Embryophyta</taxon>
        <taxon>Tracheophyta</taxon>
        <taxon>Spermatophyta</taxon>
        <taxon>Magnoliopsida</taxon>
        <taxon>eudicotyledons</taxon>
        <taxon>Gunneridae</taxon>
        <taxon>Pentapetalae</taxon>
        <taxon>asterids</taxon>
        <taxon>lamiids</taxon>
        <taxon>Solanales</taxon>
        <taxon>Solanaceae</taxon>
        <taxon>Solanoideae</taxon>
        <taxon>Solaneae</taxon>
        <taxon>Solanum</taxon>
    </lineage>
</organism>
<protein>
    <submittedName>
        <fullName evidence="2">Putative ovule protein</fullName>
    </submittedName>
</protein>
<evidence type="ECO:0000256" key="1">
    <source>
        <dbReference type="SAM" id="Phobius"/>
    </source>
</evidence>
<dbReference type="EMBL" id="GEDG01033264">
    <property type="protein sequence ID" value="JAP10354.1"/>
    <property type="molecule type" value="Transcribed_RNA"/>
</dbReference>
<feature type="transmembrane region" description="Helical" evidence="1">
    <location>
        <begin position="12"/>
        <end position="33"/>
    </location>
</feature>
<keyword evidence="1" id="KW-0812">Transmembrane</keyword>
<proteinExistence type="predicted"/>
<evidence type="ECO:0000313" key="2">
    <source>
        <dbReference type="EMBL" id="JAP10354.1"/>
    </source>
</evidence>
<accession>A0A0V0GQ57</accession>
<dbReference type="AlphaFoldDB" id="A0A0V0GQ57"/>
<sequence>MFFPLSLMETLLIMGSQILTCVIMCIINCRLFYLIILPNQTRTFFCETYLHGQINSTSWRISDTL</sequence>
<keyword evidence="1" id="KW-1133">Transmembrane helix</keyword>
<reference evidence="2" key="1">
    <citation type="submission" date="2015-12" db="EMBL/GenBank/DDBJ databases">
        <title>Gene expression during late stages of embryo sac development: a critical building block for successful pollen-pistil interactions.</title>
        <authorList>
            <person name="Liu Y."/>
            <person name="Joly V."/>
            <person name="Sabar M."/>
            <person name="Matton D.P."/>
        </authorList>
    </citation>
    <scope>NUCLEOTIDE SEQUENCE</scope>
</reference>
<keyword evidence="1" id="KW-0472">Membrane</keyword>
<name>A0A0V0GQ57_SOLCH</name>